<comment type="caution">
    <text evidence="3">The sequence shown here is derived from an EMBL/GenBank/DDBJ whole genome shotgun (WGS) entry which is preliminary data.</text>
</comment>
<proteinExistence type="predicted"/>
<dbReference type="PANTHER" id="PTHR11695:SF294">
    <property type="entry name" value="RETICULON-4-INTERACTING PROTEIN 1, MITOCHONDRIAL"/>
    <property type="match status" value="1"/>
</dbReference>
<keyword evidence="4" id="KW-1185">Reference proteome</keyword>
<dbReference type="Gene3D" id="3.40.50.720">
    <property type="entry name" value="NAD(P)-binding Rossmann-like Domain"/>
    <property type="match status" value="1"/>
</dbReference>
<dbReference type="PANTHER" id="PTHR11695">
    <property type="entry name" value="ALCOHOL DEHYDROGENASE RELATED"/>
    <property type="match status" value="1"/>
</dbReference>
<dbReference type="InterPro" id="IPR020843">
    <property type="entry name" value="ER"/>
</dbReference>
<dbReference type="InterPro" id="IPR011032">
    <property type="entry name" value="GroES-like_sf"/>
</dbReference>
<dbReference type="Gene3D" id="3.90.180.10">
    <property type="entry name" value="Medium-chain alcohol dehydrogenases, catalytic domain"/>
    <property type="match status" value="1"/>
</dbReference>
<reference evidence="3" key="2">
    <citation type="submission" date="2023-06" db="EMBL/GenBank/DDBJ databases">
        <authorList>
            <consortium name="Lawrence Berkeley National Laboratory"/>
            <person name="Haridas S."/>
            <person name="Hensen N."/>
            <person name="Bonometti L."/>
            <person name="Westerberg I."/>
            <person name="Brannstrom I.O."/>
            <person name="Guillou S."/>
            <person name="Cros-Aarteil S."/>
            <person name="Calhoun S."/>
            <person name="Kuo A."/>
            <person name="Mondo S."/>
            <person name="Pangilinan J."/>
            <person name="Riley R."/>
            <person name="Labutti K."/>
            <person name="Andreopoulos B."/>
            <person name="Lipzen A."/>
            <person name="Chen C."/>
            <person name="Yanf M."/>
            <person name="Daum C."/>
            <person name="Ng V."/>
            <person name="Clum A."/>
            <person name="Steindorff A."/>
            <person name="Ohm R."/>
            <person name="Martin F."/>
            <person name="Silar P."/>
            <person name="Natvig D."/>
            <person name="Lalanne C."/>
            <person name="Gautier V."/>
            <person name="Ament-Velasquez S.L."/>
            <person name="Kruys A."/>
            <person name="Hutchinson M.I."/>
            <person name="Powell A.J."/>
            <person name="Barry K."/>
            <person name="Miller A.N."/>
            <person name="Grigoriev I.V."/>
            <person name="Debuchy R."/>
            <person name="Gladieux P."/>
            <person name="Thoren M.H."/>
            <person name="Johannesson H."/>
        </authorList>
    </citation>
    <scope>NUCLEOTIDE SEQUENCE</scope>
    <source>
        <strain evidence="3">SMH4131-1</strain>
    </source>
</reference>
<dbReference type="InterPro" id="IPR036291">
    <property type="entry name" value="NAD(P)-bd_dom_sf"/>
</dbReference>
<dbReference type="GO" id="GO:0005739">
    <property type="term" value="C:mitochondrion"/>
    <property type="evidence" value="ECO:0007669"/>
    <property type="project" value="TreeGrafter"/>
</dbReference>
<dbReference type="PROSITE" id="PS01162">
    <property type="entry name" value="QOR_ZETA_CRYSTAL"/>
    <property type="match status" value="1"/>
</dbReference>
<evidence type="ECO:0000256" key="1">
    <source>
        <dbReference type="ARBA" id="ARBA00023002"/>
    </source>
</evidence>
<dbReference type="Proteomes" id="UP001286456">
    <property type="component" value="Unassembled WGS sequence"/>
</dbReference>
<accession>A0AAE0IUW1</accession>
<evidence type="ECO:0000313" key="4">
    <source>
        <dbReference type="Proteomes" id="UP001286456"/>
    </source>
</evidence>
<dbReference type="SUPFAM" id="SSF51735">
    <property type="entry name" value="NAD(P)-binding Rossmann-fold domains"/>
    <property type="match status" value="1"/>
</dbReference>
<sequence length="350" mass="36722">MASALPKTMKAWVVVKNGPATSANLALQSTRPPPTAPTGSNILVKVTHAALNPADIHFINVLPTWLPFRRVATPGLDFAGSVVALGPAVPAETNLKVGTTVCGALAVAQVFFGAGSLAEYVVVPASLVAVKPERFTNAQAAGLMGIAGQTASLMVQHAALKAGQRVLINGASGGVGSVLVQIVKGLGVKVYAVCSGANEEMVRRLGADEVIDYKAHDPVETFLAEKFKDEPFDIIFDCAGGDGLYTQSPSYLKPGCKFITIVGGPSQGVIPFIKHKLRPVFLGGTPRPFHLLGLSPAGNFARQAAKYVEEGLIKEAPIDSEYSLEEVVQAYERVASKRAKGKVIIKVAEE</sequence>
<dbReference type="InterPro" id="IPR002364">
    <property type="entry name" value="Quin_OxRdtase/zeta-crystal_CS"/>
</dbReference>
<dbReference type="EMBL" id="JAUEPO010000002">
    <property type="protein sequence ID" value="KAK3331689.1"/>
    <property type="molecule type" value="Genomic_DNA"/>
</dbReference>
<evidence type="ECO:0000259" key="2">
    <source>
        <dbReference type="SMART" id="SM00829"/>
    </source>
</evidence>
<dbReference type="CDD" id="cd08267">
    <property type="entry name" value="MDR1"/>
    <property type="match status" value="1"/>
</dbReference>
<protein>
    <recommendedName>
        <fullName evidence="2">Enoyl reductase (ER) domain-containing protein</fullName>
    </recommendedName>
</protein>
<organism evidence="3 4">
    <name type="scientific">Cercophora scortea</name>
    <dbReference type="NCBI Taxonomy" id="314031"/>
    <lineage>
        <taxon>Eukaryota</taxon>
        <taxon>Fungi</taxon>
        <taxon>Dikarya</taxon>
        <taxon>Ascomycota</taxon>
        <taxon>Pezizomycotina</taxon>
        <taxon>Sordariomycetes</taxon>
        <taxon>Sordariomycetidae</taxon>
        <taxon>Sordariales</taxon>
        <taxon>Lasiosphaeriaceae</taxon>
        <taxon>Cercophora</taxon>
    </lineage>
</organism>
<dbReference type="Pfam" id="PF08240">
    <property type="entry name" value="ADH_N"/>
    <property type="match status" value="1"/>
</dbReference>
<feature type="domain" description="Enoyl reductase (ER)" evidence="2">
    <location>
        <begin position="20"/>
        <end position="345"/>
    </location>
</feature>
<dbReference type="Pfam" id="PF13602">
    <property type="entry name" value="ADH_zinc_N_2"/>
    <property type="match status" value="1"/>
</dbReference>
<dbReference type="SMART" id="SM00829">
    <property type="entry name" value="PKS_ER"/>
    <property type="match status" value="1"/>
</dbReference>
<evidence type="ECO:0000313" key="3">
    <source>
        <dbReference type="EMBL" id="KAK3331689.1"/>
    </source>
</evidence>
<name>A0AAE0IUW1_9PEZI</name>
<reference evidence="3" key="1">
    <citation type="journal article" date="2023" name="Mol. Phylogenet. Evol.">
        <title>Genome-scale phylogeny and comparative genomics of the fungal order Sordariales.</title>
        <authorList>
            <person name="Hensen N."/>
            <person name="Bonometti L."/>
            <person name="Westerberg I."/>
            <person name="Brannstrom I.O."/>
            <person name="Guillou S."/>
            <person name="Cros-Aarteil S."/>
            <person name="Calhoun S."/>
            <person name="Haridas S."/>
            <person name="Kuo A."/>
            <person name="Mondo S."/>
            <person name="Pangilinan J."/>
            <person name="Riley R."/>
            <person name="LaButti K."/>
            <person name="Andreopoulos B."/>
            <person name="Lipzen A."/>
            <person name="Chen C."/>
            <person name="Yan M."/>
            <person name="Daum C."/>
            <person name="Ng V."/>
            <person name="Clum A."/>
            <person name="Steindorff A."/>
            <person name="Ohm R.A."/>
            <person name="Martin F."/>
            <person name="Silar P."/>
            <person name="Natvig D.O."/>
            <person name="Lalanne C."/>
            <person name="Gautier V."/>
            <person name="Ament-Velasquez S.L."/>
            <person name="Kruys A."/>
            <person name="Hutchinson M.I."/>
            <person name="Powell A.J."/>
            <person name="Barry K."/>
            <person name="Miller A.N."/>
            <person name="Grigoriev I.V."/>
            <person name="Debuchy R."/>
            <person name="Gladieux P."/>
            <person name="Hiltunen Thoren M."/>
            <person name="Johannesson H."/>
        </authorList>
    </citation>
    <scope>NUCLEOTIDE SEQUENCE</scope>
    <source>
        <strain evidence="3">SMH4131-1</strain>
    </source>
</reference>
<dbReference type="SUPFAM" id="SSF50129">
    <property type="entry name" value="GroES-like"/>
    <property type="match status" value="1"/>
</dbReference>
<dbReference type="GO" id="GO:0016491">
    <property type="term" value="F:oxidoreductase activity"/>
    <property type="evidence" value="ECO:0007669"/>
    <property type="project" value="UniProtKB-KW"/>
</dbReference>
<dbReference type="GO" id="GO:0008270">
    <property type="term" value="F:zinc ion binding"/>
    <property type="evidence" value="ECO:0007669"/>
    <property type="project" value="InterPro"/>
</dbReference>
<keyword evidence="1" id="KW-0560">Oxidoreductase</keyword>
<gene>
    <name evidence="3" type="ORF">B0T19DRAFT_413808</name>
</gene>
<dbReference type="InterPro" id="IPR050700">
    <property type="entry name" value="YIM1/Zinc_Alcohol_DH_Fams"/>
</dbReference>
<dbReference type="AlphaFoldDB" id="A0AAE0IUW1"/>
<dbReference type="InterPro" id="IPR013154">
    <property type="entry name" value="ADH-like_N"/>
</dbReference>